<dbReference type="Gene3D" id="3.40.50.2300">
    <property type="match status" value="1"/>
</dbReference>
<dbReference type="SMART" id="SM00862">
    <property type="entry name" value="Trans_reg_C"/>
    <property type="match status" value="1"/>
</dbReference>
<evidence type="ECO:0000256" key="4">
    <source>
        <dbReference type="PROSITE-ProRule" id="PRU00169"/>
    </source>
</evidence>
<dbReference type="SMART" id="SM00448">
    <property type="entry name" value="REC"/>
    <property type="match status" value="1"/>
</dbReference>
<dbReference type="InterPro" id="IPR001789">
    <property type="entry name" value="Sig_transdc_resp-reg_receiver"/>
</dbReference>
<evidence type="ECO:0000256" key="5">
    <source>
        <dbReference type="PROSITE-ProRule" id="PRU01091"/>
    </source>
</evidence>
<dbReference type="GO" id="GO:0032993">
    <property type="term" value="C:protein-DNA complex"/>
    <property type="evidence" value="ECO:0007669"/>
    <property type="project" value="TreeGrafter"/>
</dbReference>
<dbReference type="PROSITE" id="PS51755">
    <property type="entry name" value="OMPR_PHOB"/>
    <property type="match status" value="1"/>
</dbReference>
<reference evidence="8 9" key="1">
    <citation type="submission" date="2020-01" db="EMBL/GenBank/DDBJ databases">
        <authorList>
            <person name="Kim M.K."/>
        </authorList>
    </citation>
    <scope>NUCLEOTIDE SEQUENCE [LARGE SCALE GENOMIC DNA]</scope>
    <source>
        <strain evidence="8 9">172606-1</strain>
    </source>
</reference>
<evidence type="ECO:0000256" key="1">
    <source>
        <dbReference type="ARBA" id="ARBA00022553"/>
    </source>
</evidence>
<dbReference type="RefSeq" id="WP_162443176.1">
    <property type="nucleotide sequence ID" value="NZ_CP048222.1"/>
</dbReference>
<feature type="modified residue" description="4-aspartylphosphate" evidence="4">
    <location>
        <position position="56"/>
    </location>
</feature>
<gene>
    <name evidence="8" type="ORF">GXP67_10985</name>
</gene>
<evidence type="ECO:0000256" key="3">
    <source>
        <dbReference type="ARBA" id="ARBA00023125"/>
    </source>
</evidence>
<dbReference type="GO" id="GO:0006355">
    <property type="term" value="P:regulation of DNA-templated transcription"/>
    <property type="evidence" value="ECO:0007669"/>
    <property type="project" value="InterPro"/>
</dbReference>
<dbReference type="EMBL" id="CP048222">
    <property type="protein sequence ID" value="QHT67133.1"/>
    <property type="molecule type" value="Genomic_DNA"/>
</dbReference>
<dbReference type="Proteomes" id="UP000480178">
    <property type="component" value="Chromosome"/>
</dbReference>
<dbReference type="PANTHER" id="PTHR48111">
    <property type="entry name" value="REGULATOR OF RPOS"/>
    <property type="match status" value="1"/>
</dbReference>
<dbReference type="InterPro" id="IPR039420">
    <property type="entry name" value="WalR-like"/>
</dbReference>
<keyword evidence="3 5" id="KW-0238">DNA-binding</keyword>
<dbReference type="GO" id="GO:0000156">
    <property type="term" value="F:phosphorelay response regulator activity"/>
    <property type="evidence" value="ECO:0007669"/>
    <property type="project" value="TreeGrafter"/>
</dbReference>
<dbReference type="Pfam" id="PF00072">
    <property type="entry name" value="Response_reg"/>
    <property type="match status" value="1"/>
</dbReference>
<dbReference type="InterPro" id="IPR036388">
    <property type="entry name" value="WH-like_DNA-bd_sf"/>
</dbReference>
<evidence type="ECO:0000313" key="8">
    <source>
        <dbReference type="EMBL" id="QHT67133.1"/>
    </source>
</evidence>
<dbReference type="CDD" id="cd17574">
    <property type="entry name" value="REC_OmpR"/>
    <property type="match status" value="1"/>
</dbReference>
<feature type="domain" description="OmpR/PhoB-type" evidence="7">
    <location>
        <begin position="134"/>
        <end position="231"/>
    </location>
</feature>
<keyword evidence="1 4" id="KW-0597">Phosphoprotein</keyword>
<dbReference type="SUPFAM" id="SSF52172">
    <property type="entry name" value="CheY-like"/>
    <property type="match status" value="1"/>
</dbReference>
<dbReference type="Pfam" id="PF00486">
    <property type="entry name" value="Trans_reg_C"/>
    <property type="match status" value="1"/>
</dbReference>
<protein>
    <submittedName>
        <fullName evidence="8">Response regulator transcription factor</fullName>
    </submittedName>
</protein>
<dbReference type="KEGG" id="rhoz:GXP67_10985"/>
<dbReference type="Gene3D" id="1.10.10.10">
    <property type="entry name" value="Winged helix-like DNA-binding domain superfamily/Winged helix DNA-binding domain"/>
    <property type="match status" value="1"/>
</dbReference>
<sequence length="232" mass="26560">MIANKAKILLVEDDASLGFVIKDNLEINGFHVTLCGDGEAAWQTFRQAAFDLCILDVMLPKRDGFTLAQYIRQYNTLVPIIFLTAKSMKEDKIAGFKTGGDDYITKPFSIEELLLRIEVFLKRSQYTVSQAIPIPVFSIGKYTFDYKNLLLSYGTEKRYLTQKEADILQLFCLNPDVTLKREDILNKVWGDDDYFMGRSLDVFITKLRKYLKADSNIEIVNLHGVGFKLEVK</sequence>
<dbReference type="InterPro" id="IPR016032">
    <property type="entry name" value="Sig_transdc_resp-reg_C-effctor"/>
</dbReference>
<proteinExistence type="predicted"/>
<evidence type="ECO:0000256" key="2">
    <source>
        <dbReference type="ARBA" id="ARBA00023012"/>
    </source>
</evidence>
<evidence type="ECO:0000313" key="9">
    <source>
        <dbReference type="Proteomes" id="UP000480178"/>
    </source>
</evidence>
<dbReference type="PANTHER" id="PTHR48111:SF40">
    <property type="entry name" value="PHOSPHATE REGULON TRANSCRIPTIONAL REGULATORY PROTEIN PHOB"/>
    <property type="match status" value="1"/>
</dbReference>
<evidence type="ECO:0000259" key="6">
    <source>
        <dbReference type="PROSITE" id="PS50110"/>
    </source>
</evidence>
<keyword evidence="9" id="KW-1185">Reference proteome</keyword>
<dbReference type="GO" id="GO:0000976">
    <property type="term" value="F:transcription cis-regulatory region binding"/>
    <property type="evidence" value="ECO:0007669"/>
    <property type="project" value="TreeGrafter"/>
</dbReference>
<dbReference type="PROSITE" id="PS50110">
    <property type="entry name" value="RESPONSE_REGULATORY"/>
    <property type="match status" value="1"/>
</dbReference>
<feature type="domain" description="Response regulatory" evidence="6">
    <location>
        <begin position="7"/>
        <end position="121"/>
    </location>
</feature>
<name>A0A6C0GHE3_9BACT</name>
<feature type="DNA-binding region" description="OmpR/PhoB-type" evidence="5">
    <location>
        <begin position="134"/>
        <end position="231"/>
    </location>
</feature>
<organism evidence="8 9">
    <name type="scientific">Rhodocytophaga rosea</name>
    <dbReference type="NCBI Taxonomy" id="2704465"/>
    <lineage>
        <taxon>Bacteria</taxon>
        <taxon>Pseudomonadati</taxon>
        <taxon>Bacteroidota</taxon>
        <taxon>Cytophagia</taxon>
        <taxon>Cytophagales</taxon>
        <taxon>Rhodocytophagaceae</taxon>
        <taxon>Rhodocytophaga</taxon>
    </lineage>
</organism>
<dbReference type="SUPFAM" id="SSF46894">
    <property type="entry name" value="C-terminal effector domain of the bipartite response regulators"/>
    <property type="match status" value="1"/>
</dbReference>
<dbReference type="GO" id="GO:0005829">
    <property type="term" value="C:cytosol"/>
    <property type="evidence" value="ECO:0007669"/>
    <property type="project" value="TreeGrafter"/>
</dbReference>
<keyword evidence="2" id="KW-0902">Two-component regulatory system</keyword>
<accession>A0A6C0GHE3</accession>
<dbReference type="InterPro" id="IPR001867">
    <property type="entry name" value="OmpR/PhoB-type_DNA-bd"/>
</dbReference>
<evidence type="ECO:0000259" key="7">
    <source>
        <dbReference type="PROSITE" id="PS51755"/>
    </source>
</evidence>
<dbReference type="InterPro" id="IPR011006">
    <property type="entry name" value="CheY-like_superfamily"/>
</dbReference>
<dbReference type="CDD" id="cd00383">
    <property type="entry name" value="trans_reg_C"/>
    <property type="match status" value="1"/>
</dbReference>
<dbReference type="AlphaFoldDB" id="A0A6C0GHE3"/>